<name>A0ACC3DZF4_9PEZI</name>
<evidence type="ECO:0000313" key="1">
    <source>
        <dbReference type="EMBL" id="KAK3082080.1"/>
    </source>
</evidence>
<protein>
    <submittedName>
        <fullName evidence="1">Uncharacterized protein</fullName>
    </submittedName>
</protein>
<accession>A0ACC3DZF4</accession>
<comment type="caution">
    <text evidence="1">The sequence shown here is derived from an EMBL/GenBank/DDBJ whole genome shotgun (WGS) entry which is preliminary data.</text>
</comment>
<reference evidence="1" key="1">
    <citation type="submission" date="2024-09" db="EMBL/GenBank/DDBJ databases">
        <title>Black Yeasts Isolated from many extreme environments.</title>
        <authorList>
            <person name="Coleine C."/>
            <person name="Stajich J.E."/>
            <person name="Selbmann L."/>
        </authorList>
    </citation>
    <scope>NUCLEOTIDE SEQUENCE</scope>
    <source>
        <strain evidence="1">CCFEE 5737</strain>
    </source>
</reference>
<dbReference type="Proteomes" id="UP001186974">
    <property type="component" value="Unassembled WGS sequence"/>
</dbReference>
<sequence length="361" mass="40665">MSNMLFTLAGAVTLCLCILPYLLLFRRSSPKPEPSPLQHFRFLELPRELRDEVYSHLVTNPSYPAIRPPPKPRNLFTLIHDLFRHTNLVAPLPPSRWHGGAGLLFTCSSLSAEYTSALTKHATFALRIQESNKNTSPLWPLRCSTLSNIRYASIHILATPSLLGSHIGSFDPRRAPPSLSWPVLDRAMLAIEKMDRLRSLEVVVRALGNPLWNPLWLWWFAGMSFKLGAARAAAAGFHKLQETAHGKHELVERKGGVRALKRIKFELEGWTPGENWMARNFTNHEGVGKEKALEPPMPLDSSEEEEVEHGGDKGWTWRCSEGHRVGGDVEGEMPIRQFCAMLYRDCEVCRPRAPTGLEQGL</sequence>
<proteinExistence type="predicted"/>
<keyword evidence="2" id="KW-1185">Reference proteome</keyword>
<organism evidence="1 2">
    <name type="scientific">Coniosporium uncinatum</name>
    <dbReference type="NCBI Taxonomy" id="93489"/>
    <lineage>
        <taxon>Eukaryota</taxon>
        <taxon>Fungi</taxon>
        <taxon>Dikarya</taxon>
        <taxon>Ascomycota</taxon>
        <taxon>Pezizomycotina</taxon>
        <taxon>Dothideomycetes</taxon>
        <taxon>Dothideomycetes incertae sedis</taxon>
        <taxon>Coniosporium</taxon>
    </lineage>
</organism>
<gene>
    <name evidence="1" type="ORF">LTS18_005066</name>
</gene>
<dbReference type="EMBL" id="JAWDJW010000012">
    <property type="protein sequence ID" value="KAK3082080.1"/>
    <property type="molecule type" value="Genomic_DNA"/>
</dbReference>
<evidence type="ECO:0000313" key="2">
    <source>
        <dbReference type="Proteomes" id="UP001186974"/>
    </source>
</evidence>